<organism evidence="2 3">
    <name type="scientific">Nitratireductor rhodophyticola</name>
    <dbReference type="NCBI Taxonomy" id="2854036"/>
    <lineage>
        <taxon>Bacteria</taxon>
        <taxon>Pseudomonadati</taxon>
        <taxon>Pseudomonadota</taxon>
        <taxon>Alphaproteobacteria</taxon>
        <taxon>Hyphomicrobiales</taxon>
        <taxon>Phyllobacteriaceae</taxon>
        <taxon>Nitratireductor</taxon>
    </lineage>
</organism>
<dbReference type="Proteomes" id="UP000777661">
    <property type="component" value="Unassembled WGS sequence"/>
</dbReference>
<sequence length="218" mass="23285">MDGAHYLGEPVMAGRYRCRSLFLACAAMLASSGFSPIEAQERRQPRVIAPELVAPPPIDATGLKRADPRMPLSELGAPAPEPKPQDTLYYRPMAIAAGMFESEGRTITVDGIRIIAPDQVCDASDGGVWPCGKRARTAFRYWLRGRAVECHVEGAGEDAAAEEESDRPMRCSLAGYDVGTWLVENGWALAETGGPYAEKSRAARNAGKGIFSGGPSGS</sequence>
<feature type="region of interest" description="Disordered" evidence="1">
    <location>
        <begin position="59"/>
        <end position="84"/>
    </location>
</feature>
<evidence type="ECO:0000313" key="2">
    <source>
        <dbReference type="EMBL" id="MBY8917110.1"/>
    </source>
</evidence>
<evidence type="ECO:0000256" key="1">
    <source>
        <dbReference type="SAM" id="MobiDB-lite"/>
    </source>
</evidence>
<evidence type="ECO:0000313" key="3">
    <source>
        <dbReference type="Proteomes" id="UP000777661"/>
    </source>
</evidence>
<accession>A0ABS7R9N8</accession>
<dbReference type="EMBL" id="JAHSQO010000003">
    <property type="protein sequence ID" value="MBY8917110.1"/>
    <property type="molecule type" value="Genomic_DNA"/>
</dbReference>
<comment type="caution">
    <text evidence="2">The sequence shown here is derived from an EMBL/GenBank/DDBJ whole genome shotgun (WGS) entry which is preliminary data.</text>
</comment>
<reference evidence="2 3" key="1">
    <citation type="submission" date="2021-06" db="EMBL/GenBank/DDBJ databases">
        <title>Nitratireductor porphyridii sp. nov., isolated from a small marine red alga, Porphyridium purpureum in South Korea.</title>
        <authorList>
            <person name="Kim K.H."/>
            <person name="Kristyanto S."/>
            <person name="Jeon C.O."/>
        </authorList>
    </citation>
    <scope>NUCLEOTIDE SEQUENCE [LARGE SCALE GENOMIC DNA]</scope>
    <source>
        <strain evidence="2 3">R6</strain>
    </source>
</reference>
<gene>
    <name evidence="2" type="ORF">KVG22_10965</name>
</gene>
<protein>
    <submittedName>
        <fullName evidence="2">Thermonuclease family protein</fullName>
    </submittedName>
</protein>
<keyword evidence="3" id="KW-1185">Reference proteome</keyword>
<proteinExistence type="predicted"/>
<dbReference type="Gene3D" id="2.40.50.90">
    <property type="match status" value="1"/>
</dbReference>
<dbReference type="InterPro" id="IPR035437">
    <property type="entry name" value="SNase_OB-fold_sf"/>
</dbReference>
<name>A0ABS7R9N8_9HYPH</name>
<dbReference type="SUPFAM" id="SSF50199">
    <property type="entry name" value="Staphylococcal nuclease"/>
    <property type="match status" value="1"/>
</dbReference>